<comment type="caution">
    <text evidence="2">The sequence shown here is derived from an EMBL/GenBank/DDBJ whole genome shotgun (WGS) entry which is preliminary data.</text>
</comment>
<evidence type="ECO:0000313" key="1">
    <source>
        <dbReference type="EMBL" id="GFS51792.1"/>
    </source>
</evidence>
<gene>
    <name evidence="2" type="ORF">TNIN_196051</name>
    <name evidence="1" type="ORF">TNIN_357391</name>
</gene>
<dbReference type="Proteomes" id="UP000886998">
    <property type="component" value="Unassembled WGS sequence"/>
</dbReference>
<reference evidence="2" key="1">
    <citation type="submission" date="2020-08" db="EMBL/GenBank/DDBJ databases">
        <title>Multicomponent nature underlies the extraordinary mechanical properties of spider dragline silk.</title>
        <authorList>
            <person name="Kono N."/>
            <person name="Nakamura H."/>
            <person name="Mori M."/>
            <person name="Yoshida Y."/>
            <person name="Ohtoshi R."/>
            <person name="Malay A.D."/>
            <person name="Moran D.A.P."/>
            <person name="Tomita M."/>
            <person name="Numata K."/>
            <person name="Arakawa K."/>
        </authorList>
    </citation>
    <scope>NUCLEOTIDE SEQUENCE</scope>
</reference>
<sequence length="127" mass="14565">MFLVENRNLDAPDIDYRVTNPISSISSDMLSDPNDSSSVLPRVSRHGRVIKAPEKLDLFNQALYVFESKCDVDSKRGRMLKATATNYLYDAMLGWSQRRRDFCGLDYFIITLPFLYVNCKINGEILC</sequence>
<organism evidence="2 3">
    <name type="scientific">Trichonephila inaurata madagascariensis</name>
    <dbReference type="NCBI Taxonomy" id="2747483"/>
    <lineage>
        <taxon>Eukaryota</taxon>
        <taxon>Metazoa</taxon>
        <taxon>Ecdysozoa</taxon>
        <taxon>Arthropoda</taxon>
        <taxon>Chelicerata</taxon>
        <taxon>Arachnida</taxon>
        <taxon>Araneae</taxon>
        <taxon>Araneomorphae</taxon>
        <taxon>Entelegynae</taxon>
        <taxon>Araneoidea</taxon>
        <taxon>Nephilidae</taxon>
        <taxon>Trichonephila</taxon>
        <taxon>Trichonephila inaurata</taxon>
    </lineage>
</organism>
<evidence type="ECO:0000313" key="2">
    <source>
        <dbReference type="EMBL" id="GFY40420.1"/>
    </source>
</evidence>
<accession>A0A8X6WTE4</accession>
<dbReference type="AlphaFoldDB" id="A0A8X6WTE4"/>
<protein>
    <submittedName>
        <fullName evidence="2">Uncharacterized protein</fullName>
    </submittedName>
</protein>
<dbReference type="EMBL" id="BMAV01026592">
    <property type="protein sequence ID" value="GFS51792.1"/>
    <property type="molecule type" value="Genomic_DNA"/>
</dbReference>
<proteinExistence type="predicted"/>
<dbReference type="EMBL" id="BMAV01001895">
    <property type="protein sequence ID" value="GFY40420.1"/>
    <property type="molecule type" value="Genomic_DNA"/>
</dbReference>
<keyword evidence="3" id="KW-1185">Reference proteome</keyword>
<name>A0A8X6WTE4_9ARAC</name>
<evidence type="ECO:0000313" key="3">
    <source>
        <dbReference type="Proteomes" id="UP000886998"/>
    </source>
</evidence>